<dbReference type="Proteomes" id="UP001216510">
    <property type="component" value="Chromosome"/>
</dbReference>
<keyword evidence="1" id="KW-1133">Transmembrane helix</keyword>
<evidence type="ECO:0000256" key="1">
    <source>
        <dbReference type="SAM" id="Phobius"/>
    </source>
</evidence>
<evidence type="ECO:0000313" key="3">
    <source>
        <dbReference type="Proteomes" id="UP001216510"/>
    </source>
</evidence>
<gene>
    <name evidence="2" type="ORF">PX653_16305</name>
</gene>
<protein>
    <submittedName>
        <fullName evidence="2">Uncharacterized protein</fullName>
    </submittedName>
</protein>
<keyword evidence="1" id="KW-0472">Membrane</keyword>
<keyword evidence="3" id="KW-1185">Reference proteome</keyword>
<accession>A0ABY8B5L6</accession>
<feature type="transmembrane region" description="Helical" evidence="1">
    <location>
        <begin position="12"/>
        <end position="34"/>
    </location>
</feature>
<sequence length="41" mass="4247">MGNRPSRHGLKVAQILALLGFTAAYLASLALLAVTQVRGAP</sequence>
<reference evidence="2 3" key="1">
    <citation type="submission" date="2023-02" db="EMBL/GenBank/DDBJ databases">
        <title>Gemone sequence of Telluria chitinolytica ACM 3522T.</title>
        <authorList>
            <person name="Frediansyah A."/>
            <person name="Miess H."/>
            <person name="Gross H."/>
        </authorList>
    </citation>
    <scope>NUCLEOTIDE SEQUENCE [LARGE SCALE GENOMIC DNA]</scope>
    <source>
        <strain evidence="2 3">ACM 3522</strain>
    </source>
</reference>
<evidence type="ECO:0000313" key="2">
    <source>
        <dbReference type="EMBL" id="WEF31031.1"/>
    </source>
</evidence>
<proteinExistence type="predicted"/>
<name>A0ABY8B5L6_9BURK</name>
<dbReference type="RefSeq" id="WP_277413822.1">
    <property type="nucleotide sequence ID" value="NZ_CP119083.1"/>
</dbReference>
<dbReference type="EMBL" id="CP119083">
    <property type="protein sequence ID" value="WEF31031.1"/>
    <property type="molecule type" value="Genomic_DNA"/>
</dbReference>
<organism evidence="2 3">
    <name type="scientific">Pseudoduganella chitinolytica</name>
    <dbReference type="NCBI Taxonomy" id="34070"/>
    <lineage>
        <taxon>Bacteria</taxon>
        <taxon>Pseudomonadati</taxon>
        <taxon>Pseudomonadota</taxon>
        <taxon>Betaproteobacteria</taxon>
        <taxon>Burkholderiales</taxon>
        <taxon>Oxalobacteraceae</taxon>
        <taxon>Telluria group</taxon>
        <taxon>Pseudoduganella</taxon>
    </lineage>
</organism>
<keyword evidence="1" id="KW-0812">Transmembrane</keyword>